<feature type="domain" description="Intradiol ring-cleavage dioxygenases" evidence="4">
    <location>
        <begin position="49"/>
        <end position="77"/>
    </location>
</feature>
<evidence type="ECO:0000313" key="5">
    <source>
        <dbReference type="EMBL" id="OZI27191.1"/>
    </source>
</evidence>
<comment type="similarity">
    <text evidence="1">Belongs to the intradiol ring-cleavage dioxygenase family.</text>
</comment>
<organism evidence="5 6">
    <name type="scientific">Bordetella genomosp. 7</name>
    <dbReference type="NCBI Taxonomy" id="1416805"/>
    <lineage>
        <taxon>Bacteria</taxon>
        <taxon>Pseudomonadati</taxon>
        <taxon>Pseudomonadota</taxon>
        <taxon>Betaproteobacteria</taxon>
        <taxon>Burkholderiales</taxon>
        <taxon>Alcaligenaceae</taxon>
        <taxon>Bordetella</taxon>
    </lineage>
</organism>
<keyword evidence="3" id="KW-0560">Oxidoreductase</keyword>
<name>A0A261RQL2_9BORD</name>
<dbReference type="InterPro" id="IPR012786">
    <property type="entry name" value="Protocat_dOase_a"/>
</dbReference>
<dbReference type="InterPro" id="IPR015889">
    <property type="entry name" value="Intradiol_dOase_core"/>
</dbReference>
<dbReference type="AlphaFoldDB" id="A0A261RQL2"/>
<dbReference type="EMBL" id="NEVK01000001">
    <property type="protein sequence ID" value="OZI27191.1"/>
    <property type="molecule type" value="Genomic_DNA"/>
</dbReference>
<keyword evidence="2 5" id="KW-0223">Dioxygenase</keyword>
<sequence length="196" mass="21332">MPTLTQTPSQTIGPFFAYGLCPEQYRFDMASLFTPVLAERHAEGTPVTIEGCVYDGSGKAVDDALIEMLQADAQGRYAQPHDDIAATGFKGFARVGTGTDPQARFVVDTIKPGVTGPASAPHIDVIVMMRGMLLHAYTRIYFEEDAQAHANDAVLAAVPPERRSTLIARRISNAGRAIYRFDVHLQGAQETVFFDV</sequence>
<dbReference type="PANTHER" id="PTHR33711:SF9">
    <property type="entry name" value="PROTOCATECHUATE 3,4-DIOXYGENASE ALPHA CHAIN"/>
    <property type="match status" value="1"/>
</dbReference>
<evidence type="ECO:0000256" key="2">
    <source>
        <dbReference type="ARBA" id="ARBA00022964"/>
    </source>
</evidence>
<dbReference type="InterPro" id="IPR000627">
    <property type="entry name" value="Intradiol_dOase_C"/>
</dbReference>
<dbReference type="OrthoDB" id="9805815at2"/>
<comment type="caution">
    <text evidence="5">The sequence shown here is derived from an EMBL/GenBank/DDBJ whole genome shotgun (WGS) entry which is preliminary data.</text>
</comment>
<dbReference type="PANTHER" id="PTHR33711">
    <property type="entry name" value="DIOXYGENASE, PUTATIVE (AFU_ORTHOLOGUE AFUA_2G02910)-RELATED"/>
    <property type="match status" value="1"/>
</dbReference>
<dbReference type="RefSeq" id="WP_094795713.1">
    <property type="nucleotide sequence ID" value="NZ_NEVI01000023.1"/>
</dbReference>
<evidence type="ECO:0000313" key="6">
    <source>
        <dbReference type="Proteomes" id="UP000216947"/>
    </source>
</evidence>
<dbReference type="Proteomes" id="UP000216947">
    <property type="component" value="Unassembled WGS sequence"/>
</dbReference>
<dbReference type="NCBIfam" id="TIGR02423">
    <property type="entry name" value="protocat_alph"/>
    <property type="match status" value="1"/>
</dbReference>
<protein>
    <submittedName>
        <fullName evidence="5">Protocatechuate 3,4-dioxygenase subunit alpha</fullName>
    </submittedName>
</protein>
<evidence type="ECO:0000256" key="3">
    <source>
        <dbReference type="ARBA" id="ARBA00023002"/>
    </source>
</evidence>
<evidence type="ECO:0000259" key="4">
    <source>
        <dbReference type="PROSITE" id="PS00083"/>
    </source>
</evidence>
<keyword evidence="6" id="KW-1185">Reference proteome</keyword>
<dbReference type="GO" id="GO:0008199">
    <property type="term" value="F:ferric iron binding"/>
    <property type="evidence" value="ECO:0007669"/>
    <property type="project" value="InterPro"/>
</dbReference>
<dbReference type="Pfam" id="PF00775">
    <property type="entry name" value="Dioxygenase_C"/>
    <property type="match status" value="1"/>
</dbReference>
<dbReference type="PROSITE" id="PS00083">
    <property type="entry name" value="INTRADIOL_DIOXYGENAS"/>
    <property type="match status" value="1"/>
</dbReference>
<evidence type="ECO:0000256" key="1">
    <source>
        <dbReference type="ARBA" id="ARBA00007825"/>
    </source>
</evidence>
<dbReference type="GO" id="GO:0018578">
    <property type="term" value="F:protocatechuate 3,4-dioxygenase activity"/>
    <property type="evidence" value="ECO:0007669"/>
    <property type="project" value="InterPro"/>
</dbReference>
<accession>A0A261RQL2</accession>
<dbReference type="SUPFAM" id="SSF49482">
    <property type="entry name" value="Aromatic compound dioxygenase"/>
    <property type="match status" value="1"/>
</dbReference>
<dbReference type="InterPro" id="IPR050770">
    <property type="entry name" value="Intradiol_RC_Dioxygenase"/>
</dbReference>
<reference evidence="6" key="1">
    <citation type="submission" date="2017-05" db="EMBL/GenBank/DDBJ databases">
        <title>Complete and WGS of Bordetella genogroups.</title>
        <authorList>
            <person name="Spilker T."/>
            <person name="Lipuma J."/>
        </authorList>
    </citation>
    <scope>NUCLEOTIDE SEQUENCE [LARGE SCALE GENOMIC DNA]</scope>
    <source>
        <strain evidence="6">AU18089</strain>
    </source>
</reference>
<dbReference type="Gene3D" id="2.60.130.10">
    <property type="entry name" value="Aromatic compound dioxygenase"/>
    <property type="match status" value="1"/>
</dbReference>
<proteinExistence type="inferred from homology"/>
<gene>
    <name evidence="5" type="ORF">CAL19_00150</name>
</gene>